<evidence type="ECO:0000313" key="3">
    <source>
        <dbReference type="Proteomes" id="UP000252519"/>
    </source>
</evidence>
<dbReference type="EMBL" id="JOJR01006545">
    <property type="protein sequence ID" value="RCN26670.1"/>
    <property type="molecule type" value="Genomic_DNA"/>
</dbReference>
<feature type="region of interest" description="Disordered" evidence="1">
    <location>
        <begin position="66"/>
        <end position="119"/>
    </location>
</feature>
<sequence>MMGDATVTSHVIAMNDTAIVIPKMEVISIMRSAVAMWSTGETMTTTAAITPRILLKGLTYDSDGYRDVESPKTSATSSKQRQSSSHGNASRKRRHSSEEPEPAQHSSSSSKTPTKVTPSKKVVTEFDMILQSADSGQPKHKKREHHRKWSELPVLSNYQPFPQAVRAAKDAAAPPADDFNPENMFKPRNERGKVFAGRRKNVAMSVPSLFNLCLRVLCNNIGVLLYAEYIPYDVLKPVFEKCTVEEFASIESKHPVNVCFCLRRSCT</sequence>
<gene>
    <name evidence="2" type="ORF">ANCCAN_27603</name>
</gene>
<dbReference type="OrthoDB" id="21513at2759"/>
<evidence type="ECO:0000256" key="1">
    <source>
        <dbReference type="SAM" id="MobiDB-lite"/>
    </source>
</evidence>
<dbReference type="PANTHER" id="PTHR15141">
    <property type="entry name" value="TRANSCRIPTION ELONGATION FACTOR B POLYPEPTIDE 3"/>
    <property type="match status" value="1"/>
</dbReference>
<dbReference type="PANTHER" id="PTHR15141:SF76">
    <property type="entry name" value="TRANSCRIPTION ELONGATION FACTOR B POLYPEPTIDE 3"/>
    <property type="match status" value="1"/>
</dbReference>
<accession>A0A368F6S7</accession>
<feature type="compositionally biased region" description="Low complexity" evidence="1">
    <location>
        <begin position="106"/>
        <end position="119"/>
    </location>
</feature>
<dbReference type="Proteomes" id="UP000252519">
    <property type="component" value="Unassembled WGS sequence"/>
</dbReference>
<feature type="compositionally biased region" description="Low complexity" evidence="1">
    <location>
        <begin position="72"/>
        <end position="85"/>
    </location>
</feature>
<comment type="caution">
    <text evidence="2">The sequence shown here is derived from an EMBL/GenBank/DDBJ whole genome shotgun (WGS) entry which is preliminary data.</text>
</comment>
<protein>
    <submittedName>
        <fullName evidence="2">Uncharacterized protein</fullName>
    </submittedName>
</protein>
<proteinExistence type="predicted"/>
<dbReference type="STRING" id="29170.A0A368F6S7"/>
<organism evidence="2 3">
    <name type="scientific">Ancylostoma caninum</name>
    <name type="common">Dog hookworm</name>
    <dbReference type="NCBI Taxonomy" id="29170"/>
    <lineage>
        <taxon>Eukaryota</taxon>
        <taxon>Metazoa</taxon>
        <taxon>Ecdysozoa</taxon>
        <taxon>Nematoda</taxon>
        <taxon>Chromadorea</taxon>
        <taxon>Rhabditida</taxon>
        <taxon>Rhabditina</taxon>
        <taxon>Rhabditomorpha</taxon>
        <taxon>Strongyloidea</taxon>
        <taxon>Ancylostomatidae</taxon>
        <taxon>Ancylostomatinae</taxon>
        <taxon>Ancylostoma</taxon>
    </lineage>
</organism>
<name>A0A368F6S7_ANCCA</name>
<evidence type="ECO:0000313" key="2">
    <source>
        <dbReference type="EMBL" id="RCN26670.1"/>
    </source>
</evidence>
<dbReference type="AlphaFoldDB" id="A0A368F6S7"/>
<reference evidence="2 3" key="1">
    <citation type="submission" date="2014-10" db="EMBL/GenBank/DDBJ databases">
        <title>Draft genome of the hookworm Ancylostoma caninum.</title>
        <authorList>
            <person name="Mitreva M."/>
        </authorList>
    </citation>
    <scope>NUCLEOTIDE SEQUENCE [LARGE SCALE GENOMIC DNA]</scope>
    <source>
        <strain evidence="2 3">Baltimore</strain>
    </source>
</reference>
<keyword evidence="3" id="KW-1185">Reference proteome</keyword>
<dbReference type="InterPro" id="IPR051870">
    <property type="entry name" value="Elongin-A_domain"/>
</dbReference>